<evidence type="ECO:0000256" key="4">
    <source>
        <dbReference type="ARBA" id="ARBA00022692"/>
    </source>
</evidence>
<organism evidence="12 13">
    <name type="scientific">Persicobacter diffluens</name>
    <dbReference type="NCBI Taxonomy" id="981"/>
    <lineage>
        <taxon>Bacteria</taxon>
        <taxon>Pseudomonadati</taxon>
        <taxon>Bacteroidota</taxon>
        <taxon>Cytophagia</taxon>
        <taxon>Cytophagales</taxon>
        <taxon>Persicobacteraceae</taxon>
        <taxon>Persicobacter</taxon>
    </lineage>
</organism>
<dbReference type="NCBIfam" id="TIGR04056">
    <property type="entry name" value="OMP_RagA_SusC"/>
    <property type="match status" value="1"/>
</dbReference>
<dbReference type="GO" id="GO:0009279">
    <property type="term" value="C:cell outer membrane"/>
    <property type="evidence" value="ECO:0007669"/>
    <property type="project" value="UniProtKB-SubCell"/>
</dbReference>
<dbReference type="Pfam" id="PF00593">
    <property type="entry name" value="TonB_dep_Rec_b-barrel"/>
    <property type="match status" value="1"/>
</dbReference>
<dbReference type="Pfam" id="PF13715">
    <property type="entry name" value="CarbopepD_reg_2"/>
    <property type="match status" value="1"/>
</dbReference>
<dbReference type="InterPro" id="IPR023997">
    <property type="entry name" value="TonB-dep_OMP_SusC/RagA_CS"/>
</dbReference>
<keyword evidence="4 8" id="KW-0812">Transmembrane</keyword>
<keyword evidence="3 8" id="KW-1134">Transmembrane beta strand</keyword>
<evidence type="ECO:0000256" key="2">
    <source>
        <dbReference type="ARBA" id="ARBA00022448"/>
    </source>
</evidence>
<dbReference type="InterPro" id="IPR008969">
    <property type="entry name" value="CarboxyPept-like_regulatory"/>
</dbReference>
<dbReference type="SUPFAM" id="SSF49464">
    <property type="entry name" value="Carboxypeptidase regulatory domain-like"/>
    <property type="match status" value="1"/>
</dbReference>
<dbReference type="RefSeq" id="WP_338239315.1">
    <property type="nucleotide sequence ID" value="NZ_BQKE01000004.1"/>
</dbReference>
<dbReference type="InterPro" id="IPR036942">
    <property type="entry name" value="Beta-barrel_TonB_sf"/>
</dbReference>
<evidence type="ECO:0000256" key="5">
    <source>
        <dbReference type="ARBA" id="ARBA00023077"/>
    </source>
</evidence>
<protein>
    <submittedName>
        <fullName evidence="12">SusC/RagA family TonB-linked outer membrane protein</fullName>
    </submittedName>
</protein>
<name>A0AAN4W518_9BACT</name>
<dbReference type="Proteomes" id="UP001310022">
    <property type="component" value="Unassembled WGS sequence"/>
</dbReference>
<dbReference type="EMBL" id="BQKE01000004">
    <property type="protein sequence ID" value="GJM64235.1"/>
    <property type="molecule type" value="Genomic_DNA"/>
</dbReference>
<accession>A0AAN4W518</accession>
<dbReference type="InterPro" id="IPR039426">
    <property type="entry name" value="TonB-dep_rcpt-like"/>
</dbReference>
<reference evidence="12 13" key="1">
    <citation type="submission" date="2021-12" db="EMBL/GenBank/DDBJ databases">
        <title>Genome sequencing of bacteria with rrn-lacking chromosome and rrn-plasmid.</title>
        <authorList>
            <person name="Anda M."/>
            <person name="Iwasaki W."/>
        </authorList>
    </citation>
    <scope>NUCLEOTIDE SEQUENCE [LARGE SCALE GENOMIC DNA]</scope>
    <source>
        <strain evidence="12 13">NBRC 15940</strain>
    </source>
</reference>
<dbReference type="InterPro" id="IPR012910">
    <property type="entry name" value="Plug_dom"/>
</dbReference>
<comment type="similarity">
    <text evidence="8 9">Belongs to the TonB-dependent receptor family.</text>
</comment>
<keyword evidence="2 8" id="KW-0813">Transport</keyword>
<evidence type="ECO:0000259" key="11">
    <source>
        <dbReference type="Pfam" id="PF07715"/>
    </source>
</evidence>
<dbReference type="PROSITE" id="PS52016">
    <property type="entry name" value="TONB_DEPENDENT_REC_3"/>
    <property type="match status" value="1"/>
</dbReference>
<dbReference type="AlphaFoldDB" id="A0AAN4W518"/>
<dbReference type="InterPro" id="IPR000531">
    <property type="entry name" value="Beta-barrel_TonB"/>
</dbReference>
<evidence type="ECO:0000256" key="9">
    <source>
        <dbReference type="RuleBase" id="RU003357"/>
    </source>
</evidence>
<evidence type="ECO:0000256" key="7">
    <source>
        <dbReference type="ARBA" id="ARBA00023237"/>
    </source>
</evidence>
<dbReference type="InterPro" id="IPR037066">
    <property type="entry name" value="Plug_dom_sf"/>
</dbReference>
<gene>
    <name evidence="12" type="ORF">PEDI_47870</name>
</gene>
<evidence type="ECO:0000259" key="10">
    <source>
        <dbReference type="Pfam" id="PF00593"/>
    </source>
</evidence>
<keyword evidence="6 8" id="KW-0472">Membrane</keyword>
<keyword evidence="13" id="KW-1185">Reference proteome</keyword>
<dbReference type="Pfam" id="PF07715">
    <property type="entry name" value="Plug"/>
    <property type="match status" value="1"/>
</dbReference>
<dbReference type="Gene3D" id="2.60.40.1120">
    <property type="entry name" value="Carboxypeptidase-like, regulatory domain"/>
    <property type="match status" value="1"/>
</dbReference>
<evidence type="ECO:0000256" key="1">
    <source>
        <dbReference type="ARBA" id="ARBA00004571"/>
    </source>
</evidence>
<dbReference type="Gene3D" id="2.40.170.20">
    <property type="entry name" value="TonB-dependent receptor, beta-barrel domain"/>
    <property type="match status" value="1"/>
</dbReference>
<feature type="domain" description="TonB-dependent receptor-like beta-barrel" evidence="10">
    <location>
        <begin position="416"/>
        <end position="814"/>
    </location>
</feature>
<comment type="caution">
    <text evidence="12">The sequence shown here is derived from an EMBL/GenBank/DDBJ whole genome shotgun (WGS) entry which is preliminary data.</text>
</comment>
<dbReference type="NCBIfam" id="TIGR04057">
    <property type="entry name" value="SusC_RagA_signa"/>
    <property type="match status" value="1"/>
</dbReference>
<proteinExistence type="inferred from homology"/>
<evidence type="ECO:0000313" key="12">
    <source>
        <dbReference type="EMBL" id="GJM64235.1"/>
    </source>
</evidence>
<keyword evidence="5 9" id="KW-0798">TonB box</keyword>
<feature type="domain" description="TonB-dependent receptor plug" evidence="11">
    <location>
        <begin position="126"/>
        <end position="232"/>
    </location>
</feature>
<dbReference type="InterPro" id="IPR023996">
    <property type="entry name" value="TonB-dep_OMP_SusC/RagA"/>
</dbReference>
<evidence type="ECO:0000256" key="8">
    <source>
        <dbReference type="PROSITE-ProRule" id="PRU01360"/>
    </source>
</evidence>
<dbReference type="SUPFAM" id="SSF56935">
    <property type="entry name" value="Porins"/>
    <property type="match status" value="1"/>
</dbReference>
<evidence type="ECO:0000313" key="13">
    <source>
        <dbReference type="Proteomes" id="UP001310022"/>
    </source>
</evidence>
<keyword evidence="7 8" id="KW-0998">Cell outer membrane</keyword>
<comment type="subcellular location">
    <subcellularLocation>
        <location evidence="1 8">Cell outer membrane</location>
        <topology evidence="1 8">Multi-pass membrane protein</topology>
    </subcellularLocation>
</comment>
<dbReference type="Gene3D" id="2.170.130.10">
    <property type="entry name" value="TonB-dependent receptor, plug domain"/>
    <property type="match status" value="1"/>
</dbReference>
<sequence>MKIVTNFLSKGWKKTALLAVVFQLFCLMPTLAQSLIKGKVISATDQEGFPGVNITLKSNPSIGVVTDVEGHYSIKASKNEVLIFSFVGFTTEEVAVGNQTTIDVALNPEVTELEELVVIGYGSVKKSDMTGSVSQLKATDIQKAPSPSPAAAISGRIPGVNVTTTDGSPDAEIVIRVRGGGSVTQDNTPLYVVDGFIVESINNIPPSDITSINVLKDAAATSIYGAQAANGVVVITTKEPKAGSTEVSYNGFVQVKQLPKERKYSVLDPYEYVLANYELNRLRSQDDVDRFAKFYGNYEDLELYQHKPATDWQDELFGQTRISQFHNLSISGGGETTKAMLSLTHNDDQGILKNNGFQRTVINFKLNQNIGKKLRLDAGARISNSVVDGAGTSGGAQLRVKDGIATRPVNGITDDMDLDMNDLDGNDDFQSFLLSMVDPRDLVEDDWRQRNDQEYVFNVGLNWKILDNLVYNTTFTSQTRYRESLRFYGPLTSRSRQEGNSLPLGEMTNSNRDSYRWLNTLTYNFNLGNKNNLDIMAGHEIYSNGSYQTYMRALNFRESITPEEMFSNMQLGVVDRHSSYLDTRENRLSYFGRANFSHNNKYLLTATLRSDMSSKFSGDNRVGLFPAVAAGWKLSEENFLRGFKKIDELKLRVSAGTTGNDRIPANSTKFLFKSSNDKGPGMGTNGYNPYFTPDGDVLYNPDLRWETTINRNIGLDFAFFGSRIYGNVDAYWNTTNDLLLQSRIPEVSGFKYQWNNVGSTSNRGIEFQIDGYVVEKENFTVKLNANAGFNRSRIDALDGVDERFFQSNWSSTNLMHIDDYYLNVGGSIGQMYGFVSDGMYTTDDFEGYDATNDTYILKDGVPDASGILGVDNVKPGYLKLKETNRENKDEADQGKIDDSDRTVIGNALPKVIGGFGVDVSYKGFDFSTFFNFSYGNDVYNTGKIEFNQMYRTNNGNMLDNMRMDNRYTYLDVDGSYTGVAGGIITDMDQLDQLNQGKQMWSHTSFGQSRTVFHDWAVEDGSFLRLSQMTVGYTLPQTLTQKVGISNCRFYLTGYNLWLWTSYSGYDPEVSTTRSNSYGALTPGIDYSAFPRSRSYTLGVNLTF</sequence>
<evidence type="ECO:0000256" key="3">
    <source>
        <dbReference type="ARBA" id="ARBA00022452"/>
    </source>
</evidence>
<evidence type="ECO:0000256" key="6">
    <source>
        <dbReference type="ARBA" id="ARBA00023136"/>
    </source>
</evidence>